<feature type="transmembrane region" description="Helical" evidence="7">
    <location>
        <begin position="151"/>
        <end position="176"/>
    </location>
</feature>
<keyword evidence="6 7" id="KW-0472">Membrane</keyword>
<evidence type="ECO:0000256" key="3">
    <source>
        <dbReference type="ARBA" id="ARBA00022475"/>
    </source>
</evidence>
<dbReference type="GO" id="GO:0005886">
    <property type="term" value="C:plasma membrane"/>
    <property type="evidence" value="ECO:0007669"/>
    <property type="project" value="UniProtKB-SubCell"/>
</dbReference>
<dbReference type="InterPro" id="IPR035906">
    <property type="entry name" value="MetI-like_sf"/>
</dbReference>
<keyword evidence="2 7" id="KW-0813">Transport</keyword>
<proteinExistence type="inferred from homology"/>
<dbReference type="InterPro" id="IPR000515">
    <property type="entry name" value="MetI-like"/>
</dbReference>
<dbReference type="Gene3D" id="1.10.3720.10">
    <property type="entry name" value="MetI-like"/>
    <property type="match status" value="1"/>
</dbReference>
<evidence type="ECO:0000256" key="6">
    <source>
        <dbReference type="ARBA" id="ARBA00023136"/>
    </source>
</evidence>
<organism evidence="9 10">
    <name type="scientific">Massilia forsythiae</name>
    <dbReference type="NCBI Taxonomy" id="2728020"/>
    <lineage>
        <taxon>Bacteria</taxon>
        <taxon>Pseudomonadati</taxon>
        <taxon>Pseudomonadota</taxon>
        <taxon>Betaproteobacteria</taxon>
        <taxon>Burkholderiales</taxon>
        <taxon>Oxalobacteraceae</taxon>
        <taxon>Telluria group</taxon>
        <taxon>Massilia</taxon>
    </lineage>
</organism>
<name>A0A7Z2W2T1_9BURK</name>
<dbReference type="PANTHER" id="PTHR43386">
    <property type="entry name" value="OLIGOPEPTIDE TRANSPORT SYSTEM PERMEASE PROTEIN APPC"/>
    <property type="match status" value="1"/>
</dbReference>
<evidence type="ECO:0000313" key="10">
    <source>
        <dbReference type="Proteomes" id="UP000502415"/>
    </source>
</evidence>
<keyword evidence="4 7" id="KW-0812">Transmembrane</keyword>
<evidence type="ECO:0000256" key="5">
    <source>
        <dbReference type="ARBA" id="ARBA00022989"/>
    </source>
</evidence>
<dbReference type="Proteomes" id="UP000502415">
    <property type="component" value="Plasmid unnamed1"/>
</dbReference>
<dbReference type="AlphaFoldDB" id="A0A7Z2W2T1"/>
<keyword evidence="5 7" id="KW-1133">Transmembrane helix</keyword>
<dbReference type="PROSITE" id="PS50928">
    <property type="entry name" value="ABC_TM1"/>
    <property type="match status" value="1"/>
</dbReference>
<dbReference type="InterPro" id="IPR050366">
    <property type="entry name" value="BP-dependent_transpt_permease"/>
</dbReference>
<dbReference type="PANTHER" id="PTHR43386:SF26">
    <property type="entry name" value="ABC TRANSPORTER PERMEASE PROTEIN"/>
    <property type="match status" value="1"/>
</dbReference>
<evidence type="ECO:0000256" key="1">
    <source>
        <dbReference type="ARBA" id="ARBA00004651"/>
    </source>
</evidence>
<feature type="domain" description="ABC transmembrane type-1" evidence="8">
    <location>
        <begin position="102"/>
        <end position="292"/>
    </location>
</feature>
<evidence type="ECO:0000256" key="4">
    <source>
        <dbReference type="ARBA" id="ARBA00022692"/>
    </source>
</evidence>
<dbReference type="EMBL" id="CP051686">
    <property type="protein sequence ID" value="QJE03659.1"/>
    <property type="molecule type" value="Genomic_DNA"/>
</dbReference>
<comment type="similarity">
    <text evidence="7">Belongs to the binding-protein-dependent transport system permease family.</text>
</comment>
<dbReference type="SUPFAM" id="SSF161098">
    <property type="entry name" value="MetI-like"/>
    <property type="match status" value="1"/>
</dbReference>
<geneLocation type="plasmid" evidence="9 10">
    <name>unnamed1</name>
</geneLocation>
<dbReference type="KEGG" id="mfy:HH212_26515"/>
<evidence type="ECO:0000256" key="2">
    <source>
        <dbReference type="ARBA" id="ARBA00022448"/>
    </source>
</evidence>
<keyword evidence="10" id="KW-1185">Reference proteome</keyword>
<evidence type="ECO:0000259" key="8">
    <source>
        <dbReference type="PROSITE" id="PS50928"/>
    </source>
</evidence>
<dbReference type="GO" id="GO:0055085">
    <property type="term" value="P:transmembrane transport"/>
    <property type="evidence" value="ECO:0007669"/>
    <property type="project" value="InterPro"/>
</dbReference>
<feature type="transmembrane region" description="Helical" evidence="7">
    <location>
        <begin position="224"/>
        <end position="250"/>
    </location>
</feature>
<protein>
    <submittedName>
        <fullName evidence="9">ABC transporter permease</fullName>
    </submittedName>
</protein>
<evidence type="ECO:0000313" key="9">
    <source>
        <dbReference type="EMBL" id="QJE03659.1"/>
    </source>
</evidence>
<comment type="subcellular location">
    <subcellularLocation>
        <location evidence="1 7">Cell membrane</location>
        <topology evidence="1 7">Multi-pass membrane protein</topology>
    </subcellularLocation>
</comment>
<dbReference type="Pfam" id="PF00528">
    <property type="entry name" value="BPD_transp_1"/>
    <property type="match status" value="1"/>
</dbReference>
<gene>
    <name evidence="9" type="ORF">HH212_26515</name>
</gene>
<keyword evidence="9" id="KW-0614">Plasmid</keyword>
<feature type="transmembrane region" description="Helical" evidence="7">
    <location>
        <begin position="35"/>
        <end position="54"/>
    </location>
</feature>
<feature type="transmembrane region" description="Helical" evidence="7">
    <location>
        <begin position="270"/>
        <end position="292"/>
    </location>
</feature>
<evidence type="ECO:0000256" key="7">
    <source>
        <dbReference type="RuleBase" id="RU363032"/>
    </source>
</evidence>
<feature type="transmembrane region" description="Helical" evidence="7">
    <location>
        <begin position="104"/>
        <end position="130"/>
    </location>
</feature>
<sequence length="309" mass="32526">MKILPPLPAPHKLGALSRFGWHALRQAGVGMRGGAGVLLLALLVVAALGAPWLASQNPYDLAQLDLMNARVAAGALGADGQRFMLGTDGQGRDMLSAILYGLRISLFVGTASTALALLVGLPLGLLAGYGKGAWGGLVMRIADLQLSFPPILVALVLLALGGPGAGRIVLALATVQWAYYARTIRGVALGECAKDYMHAAAVLGLPHWRILFRHLLPNCLPPIIVVATVQMASAISLEATLSFLGVGMPVTEPSLGLLIANGFEYLLSGSYWISYFPGLALLLLIVSIHLVADHVHDLFDPRARGQRGR</sequence>
<dbReference type="CDD" id="cd06261">
    <property type="entry name" value="TM_PBP2"/>
    <property type="match status" value="1"/>
</dbReference>
<reference evidence="9 10" key="1">
    <citation type="submission" date="2020-04" db="EMBL/GenBank/DDBJ databases">
        <title>Genome sequencing of novel species.</title>
        <authorList>
            <person name="Heo J."/>
            <person name="Kim S.-J."/>
            <person name="Kim J.-S."/>
            <person name="Hong S.-B."/>
            <person name="Kwon S.-W."/>
        </authorList>
    </citation>
    <scope>NUCLEOTIDE SEQUENCE [LARGE SCALE GENOMIC DNA]</scope>
    <source>
        <strain evidence="9 10">GN2-R2</strain>
        <plasmid evidence="9 10">unnamed1</plasmid>
    </source>
</reference>
<keyword evidence="3" id="KW-1003">Cell membrane</keyword>
<accession>A0A7Z2W2T1</accession>